<dbReference type="Gene3D" id="3.40.50.880">
    <property type="match status" value="1"/>
</dbReference>
<dbReference type="SUPFAM" id="SSF52317">
    <property type="entry name" value="Class I glutamine amidotransferase-like"/>
    <property type="match status" value="1"/>
</dbReference>
<dbReference type="InterPro" id="IPR015834">
    <property type="entry name" value="UCP016642"/>
</dbReference>
<name>A0ABZ3FVE4_9ACTN</name>
<gene>
    <name evidence="2" type="ORF">AADG42_15580</name>
</gene>
<keyword evidence="3" id="KW-1185">Reference proteome</keyword>
<organism evidence="2 3">
    <name type="scientific">Ammonicoccus fulvus</name>
    <dbReference type="NCBI Taxonomy" id="3138240"/>
    <lineage>
        <taxon>Bacteria</taxon>
        <taxon>Bacillati</taxon>
        <taxon>Actinomycetota</taxon>
        <taxon>Actinomycetes</taxon>
        <taxon>Propionibacteriales</taxon>
        <taxon>Propionibacteriaceae</taxon>
        <taxon>Ammonicoccus</taxon>
    </lineage>
</organism>
<reference evidence="2 3" key="1">
    <citation type="submission" date="2024-04" db="EMBL/GenBank/DDBJ databases">
        <title>Isolation of an actinomycete strain from pig manure.</title>
        <authorList>
            <person name="Gong T."/>
            <person name="Yu Z."/>
            <person name="An M."/>
            <person name="Wei C."/>
            <person name="Yang W."/>
            <person name="Liu L."/>
        </authorList>
    </citation>
    <scope>NUCLEOTIDE SEQUENCE [LARGE SCALE GENOMIC DNA]</scope>
    <source>
        <strain evidence="2 3">ZF39</strain>
    </source>
</reference>
<dbReference type="PIRSF" id="PIRSF016642">
    <property type="entry name" value="UCP016642"/>
    <property type="match status" value="1"/>
</dbReference>
<feature type="domain" description="Biotin-protein ligase N-terminal" evidence="1">
    <location>
        <begin position="7"/>
        <end position="102"/>
    </location>
</feature>
<dbReference type="Pfam" id="PF09825">
    <property type="entry name" value="BPL_N"/>
    <property type="match status" value="1"/>
</dbReference>
<dbReference type="InterPro" id="IPR029062">
    <property type="entry name" value="Class_I_gatase-like"/>
</dbReference>
<evidence type="ECO:0000313" key="2">
    <source>
        <dbReference type="EMBL" id="XAN08665.1"/>
    </source>
</evidence>
<protein>
    <submittedName>
        <fullName evidence="2">BPL-N domain-containing protein</fullName>
    </submittedName>
</protein>
<accession>A0ABZ3FVE4</accession>
<dbReference type="EMBL" id="CP154795">
    <property type="protein sequence ID" value="XAN08665.1"/>
    <property type="molecule type" value="Genomic_DNA"/>
</dbReference>
<sequence length="222" mass="23513">MTGILALVYRGPASLPGCPEAVASLLRASPWGFDVRFVGPKESTALGPQSLASAVVYAQPGGGELLRAYRKMRRSAAAITDFVQGGGRYLGFCLGAYLAGETPGFGLFPGDTDQYATSRGADVRTEEETTVEVTWAGRPRRLYFQDGPWFDLDGDRGAATVLARYHNDLPAAVVADCGAGRVGLVGPHPEATPDWFTDAGLPVPEPLGLDLGLDLIDRVMRG</sequence>
<dbReference type="RefSeq" id="WP_425310092.1">
    <property type="nucleotide sequence ID" value="NZ_CP154795.1"/>
</dbReference>
<proteinExistence type="predicted"/>
<dbReference type="InterPro" id="IPR019197">
    <property type="entry name" value="Biotin-prot_ligase_N"/>
</dbReference>
<dbReference type="Proteomes" id="UP001442841">
    <property type="component" value="Chromosome"/>
</dbReference>
<evidence type="ECO:0000313" key="3">
    <source>
        <dbReference type="Proteomes" id="UP001442841"/>
    </source>
</evidence>
<evidence type="ECO:0000259" key="1">
    <source>
        <dbReference type="Pfam" id="PF09825"/>
    </source>
</evidence>